<organism evidence="2 3">
    <name type="scientific">Treponema bryantii</name>
    <dbReference type="NCBI Taxonomy" id="163"/>
    <lineage>
        <taxon>Bacteria</taxon>
        <taxon>Pseudomonadati</taxon>
        <taxon>Spirochaetota</taxon>
        <taxon>Spirochaetia</taxon>
        <taxon>Spirochaetales</taxon>
        <taxon>Treponemataceae</taxon>
        <taxon>Treponema</taxon>
    </lineage>
</organism>
<dbReference type="InterPro" id="IPR001173">
    <property type="entry name" value="Glyco_trans_2-like"/>
</dbReference>
<reference evidence="2 3" key="1">
    <citation type="submission" date="2016-10" db="EMBL/GenBank/DDBJ databases">
        <authorList>
            <person name="de Groot N.N."/>
        </authorList>
    </citation>
    <scope>NUCLEOTIDE SEQUENCE [LARGE SCALE GENOMIC DNA]</scope>
    <source>
        <strain evidence="2 3">B25</strain>
    </source>
</reference>
<dbReference type="SUPFAM" id="SSF53448">
    <property type="entry name" value="Nucleotide-diphospho-sugar transferases"/>
    <property type="match status" value="1"/>
</dbReference>
<accession>A0A1H9J3Z1</accession>
<dbReference type="EMBL" id="FOFU01000011">
    <property type="protein sequence ID" value="SEQ81508.1"/>
    <property type="molecule type" value="Genomic_DNA"/>
</dbReference>
<evidence type="ECO:0000313" key="3">
    <source>
        <dbReference type="Proteomes" id="UP000182360"/>
    </source>
</evidence>
<dbReference type="Gene3D" id="3.90.550.10">
    <property type="entry name" value="Spore Coat Polysaccharide Biosynthesis Protein SpsA, Chain A"/>
    <property type="match status" value="1"/>
</dbReference>
<dbReference type="PANTHER" id="PTHR22916:SF3">
    <property type="entry name" value="UDP-GLCNAC:BETAGAL BETA-1,3-N-ACETYLGLUCOSAMINYLTRANSFERASE-LIKE PROTEIN 1"/>
    <property type="match status" value="1"/>
</dbReference>
<dbReference type="PANTHER" id="PTHR22916">
    <property type="entry name" value="GLYCOSYLTRANSFERASE"/>
    <property type="match status" value="1"/>
</dbReference>
<dbReference type="GO" id="GO:0016758">
    <property type="term" value="F:hexosyltransferase activity"/>
    <property type="evidence" value="ECO:0007669"/>
    <property type="project" value="UniProtKB-ARBA"/>
</dbReference>
<feature type="domain" description="Glycosyltransferase 2-like" evidence="1">
    <location>
        <begin position="6"/>
        <end position="143"/>
    </location>
</feature>
<dbReference type="Proteomes" id="UP000182360">
    <property type="component" value="Unassembled WGS sequence"/>
</dbReference>
<dbReference type="AlphaFoldDB" id="A0A1H9J3Z1"/>
<dbReference type="RefSeq" id="WP_074645285.1">
    <property type="nucleotide sequence ID" value="NZ_FOFU01000011.1"/>
</dbReference>
<dbReference type="Pfam" id="PF00535">
    <property type="entry name" value="Glycos_transf_2"/>
    <property type="match status" value="1"/>
</dbReference>
<sequence length="347" mass="40731">MKKILSIIIPSYNMENYIAACCSSLLVSPSFLSKIEVLIINDGSKDNTSIIAHSFQEKYPETFIVIDKINGNYGSCINAGLKIAHGKYVKVLDADDTFYTNNFEEYISLLENTDADLIISDFDEVDPDGKVFWSLKYPFPTKIENSIDSFSCNIIPYFSMHAVSYKIENIKRLDYFQSEGISYTDQEWIFLPMANIKTFIYFNKPVYRYLVGRNGQTVSPEAHAKNIWMEIKVVKKIINDYLTHLDIINDANITYIEQKLLERCTTIYHYYLIDFTKYVSLSELKEFDDLIKNKLNKIYVLLENNKDLLSFNYITSYRKKYSNNTFSFKFFYLYRKIYLFLNSKLHK</sequence>
<dbReference type="InterPro" id="IPR029044">
    <property type="entry name" value="Nucleotide-diphossugar_trans"/>
</dbReference>
<keyword evidence="2" id="KW-0808">Transferase</keyword>
<dbReference type="CDD" id="cd00761">
    <property type="entry name" value="Glyco_tranf_GTA_type"/>
    <property type="match status" value="1"/>
</dbReference>
<name>A0A1H9J3Z1_9SPIR</name>
<evidence type="ECO:0000313" key="2">
    <source>
        <dbReference type="EMBL" id="SEQ81508.1"/>
    </source>
</evidence>
<gene>
    <name evidence="2" type="ORF">SAMN04487977_11165</name>
</gene>
<evidence type="ECO:0000259" key="1">
    <source>
        <dbReference type="Pfam" id="PF00535"/>
    </source>
</evidence>
<dbReference type="OrthoDB" id="396512at2"/>
<protein>
    <submittedName>
        <fullName evidence="2">Glycosyl transferase family 2</fullName>
    </submittedName>
</protein>
<proteinExistence type="predicted"/>
<keyword evidence="3" id="KW-1185">Reference proteome</keyword>